<accession>A0A0E9XJZ1</accession>
<reference evidence="1" key="1">
    <citation type="submission" date="2014-11" db="EMBL/GenBank/DDBJ databases">
        <authorList>
            <person name="Amaro Gonzalez C."/>
        </authorList>
    </citation>
    <scope>NUCLEOTIDE SEQUENCE</scope>
</reference>
<sequence length="33" mass="3912">MHTQNNVPKYTIVMAVYPLRCRYVQMTAKPEID</sequence>
<organism evidence="1">
    <name type="scientific">Anguilla anguilla</name>
    <name type="common">European freshwater eel</name>
    <name type="synonym">Muraena anguilla</name>
    <dbReference type="NCBI Taxonomy" id="7936"/>
    <lineage>
        <taxon>Eukaryota</taxon>
        <taxon>Metazoa</taxon>
        <taxon>Chordata</taxon>
        <taxon>Craniata</taxon>
        <taxon>Vertebrata</taxon>
        <taxon>Euteleostomi</taxon>
        <taxon>Actinopterygii</taxon>
        <taxon>Neopterygii</taxon>
        <taxon>Teleostei</taxon>
        <taxon>Anguilliformes</taxon>
        <taxon>Anguillidae</taxon>
        <taxon>Anguilla</taxon>
    </lineage>
</organism>
<reference evidence="1" key="2">
    <citation type="journal article" date="2015" name="Fish Shellfish Immunol.">
        <title>Early steps in the European eel (Anguilla anguilla)-Vibrio vulnificus interaction in the gills: Role of the RtxA13 toxin.</title>
        <authorList>
            <person name="Callol A."/>
            <person name="Pajuelo D."/>
            <person name="Ebbesson L."/>
            <person name="Teles M."/>
            <person name="MacKenzie S."/>
            <person name="Amaro C."/>
        </authorList>
    </citation>
    <scope>NUCLEOTIDE SEQUENCE</scope>
</reference>
<protein>
    <submittedName>
        <fullName evidence="1">Uncharacterized protein</fullName>
    </submittedName>
</protein>
<evidence type="ECO:0000313" key="1">
    <source>
        <dbReference type="EMBL" id="JAI02009.1"/>
    </source>
</evidence>
<proteinExistence type="predicted"/>
<dbReference type="AlphaFoldDB" id="A0A0E9XJZ1"/>
<dbReference type="EMBL" id="GBXM01006569">
    <property type="protein sequence ID" value="JAI02009.1"/>
    <property type="molecule type" value="Transcribed_RNA"/>
</dbReference>
<name>A0A0E9XJZ1_ANGAN</name>